<dbReference type="CDD" id="cd09627">
    <property type="entry name" value="DOMON_murB_like"/>
    <property type="match status" value="1"/>
</dbReference>
<dbReference type="EMBL" id="JACHOR010000002">
    <property type="protein sequence ID" value="MBB5745467.1"/>
    <property type="molecule type" value="Genomic_DNA"/>
</dbReference>
<evidence type="ECO:0008006" key="3">
    <source>
        <dbReference type="Google" id="ProtNLM"/>
    </source>
</evidence>
<organism evidence="1 2">
    <name type="scientific">Brevundimonas variabilis</name>
    <dbReference type="NCBI Taxonomy" id="74312"/>
    <lineage>
        <taxon>Bacteria</taxon>
        <taxon>Pseudomonadati</taxon>
        <taxon>Pseudomonadota</taxon>
        <taxon>Alphaproteobacteria</taxon>
        <taxon>Caulobacterales</taxon>
        <taxon>Caulobacteraceae</taxon>
        <taxon>Brevundimonas</taxon>
    </lineage>
</organism>
<keyword evidence="2" id="KW-1185">Reference proteome</keyword>
<gene>
    <name evidence="1" type="ORF">GGR13_001051</name>
</gene>
<dbReference type="Proteomes" id="UP000545037">
    <property type="component" value="Unassembled WGS sequence"/>
</dbReference>
<proteinExistence type="predicted"/>
<accession>A0A7W9FDP2</accession>
<evidence type="ECO:0000313" key="2">
    <source>
        <dbReference type="Proteomes" id="UP000545037"/>
    </source>
</evidence>
<name>A0A7W9FDP2_9CAUL</name>
<sequence>MEARTGDRFQTVTLVRHPADGAGPARAVTVHFEPRESSLWLRYAVEGEVDHLLWPEGAEPVRTDNLWATTCFEAFVETPDGYVEFNLSPSGAWASYAFDGYRQGMRPADQTAIVAGLDGAENQVALEATIELPAMAHRLGLSAVIEAEGGAKTYWALAHPSERPDFHHTESFAVTLSSPEPA</sequence>
<dbReference type="AlphaFoldDB" id="A0A7W9FDP2"/>
<reference evidence="1 2" key="1">
    <citation type="submission" date="2020-08" db="EMBL/GenBank/DDBJ databases">
        <title>Genomic Encyclopedia of Type Strains, Phase IV (KMG-IV): sequencing the most valuable type-strain genomes for metagenomic binning, comparative biology and taxonomic classification.</title>
        <authorList>
            <person name="Goeker M."/>
        </authorList>
    </citation>
    <scope>NUCLEOTIDE SEQUENCE [LARGE SCALE GENOMIC DNA]</scope>
    <source>
        <strain evidence="1 2">DSM 4737</strain>
    </source>
</reference>
<comment type="caution">
    <text evidence="1">The sequence shown here is derived from an EMBL/GenBank/DDBJ whole genome shotgun (WGS) entry which is preliminary data.</text>
</comment>
<evidence type="ECO:0000313" key="1">
    <source>
        <dbReference type="EMBL" id="MBB5745467.1"/>
    </source>
</evidence>
<dbReference type="Gene3D" id="2.60.40.1190">
    <property type="match status" value="1"/>
</dbReference>
<protein>
    <recommendedName>
        <fullName evidence="3">DOMON-like domain-containing protein</fullName>
    </recommendedName>
</protein>